<evidence type="ECO:0000313" key="3">
    <source>
        <dbReference type="EMBL" id="KAF5316304.1"/>
    </source>
</evidence>
<keyword evidence="4" id="KW-1185">Reference proteome</keyword>
<dbReference type="OrthoDB" id="5584477at2759"/>
<dbReference type="EMBL" id="JAACJJ010000042">
    <property type="protein sequence ID" value="KAF5316304.1"/>
    <property type="molecule type" value="Genomic_DNA"/>
</dbReference>
<dbReference type="InterPro" id="IPR040976">
    <property type="entry name" value="Pkinase_fungal"/>
</dbReference>
<organism evidence="3 4">
    <name type="scientific">Psilocybe cf. subviscida</name>
    <dbReference type="NCBI Taxonomy" id="2480587"/>
    <lineage>
        <taxon>Eukaryota</taxon>
        <taxon>Fungi</taxon>
        <taxon>Dikarya</taxon>
        <taxon>Basidiomycota</taxon>
        <taxon>Agaricomycotina</taxon>
        <taxon>Agaricomycetes</taxon>
        <taxon>Agaricomycetidae</taxon>
        <taxon>Agaricales</taxon>
        <taxon>Agaricineae</taxon>
        <taxon>Strophariaceae</taxon>
        <taxon>Psilocybe</taxon>
    </lineage>
</organism>
<dbReference type="Pfam" id="PF17667">
    <property type="entry name" value="Pkinase_fungal"/>
    <property type="match status" value="1"/>
</dbReference>
<accession>A0A8H5EXR5</accession>
<comment type="caution">
    <text evidence="3">The sequence shown here is derived from an EMBL/GenBank/DDBJ whole genome shotgun (WGS) entry which is preliminary data.</text>
</comment>
<dbReference type="AlphaFoldDB" id="A0A8H5EXR5"/>
<evidence type="ECO:0000256" key="1">
    <source>
        <dbReference type="SAM" id="MobiDB-lite"/>
    </source>
</evidence>
<proteinExistence type="predicted"/>
<name>A0A8H5EXR5_9AGAR</name>
<dbReference type="SUPFAM" id="SSF56112">
    <property type="entry name" value="Protein kinase-like (PK-like)"/>
    <property type="match status" value="1"/>
</dbReference>
<feature type="region of interest" description="Disordered" evidence="1">
    <location>
        <begin position="714"/>
        <end position="755"/>
    </location>
</feature>
<evidence type="ECO:0000313" key="4">
    <source>
        <dbReference type="Proteomes" id="UP000567179"/>
    </source>
</evidence>
<feature type="domain" description="Fungal-type protein kinase" evidence="2">
    <location>
        <begin position="243"/>
        <end position="572"/>
    </location>
</feature>
<dbReference type="InterPro" id="IPR011009">
    <property type="entry name" value="Kinase-like_dom_sf"/>
</dbReference>
<dbReference type="Gene3D" id="1.10.510.10">
    <property type="entry name" value="Transferase(Phosphotransferase) domain 1"/>
    <property type="match status" value="1"/>
</dbReference>
<protein>
    <recommendedName>
        <fullName evidence="2">Fungal-type protein kinase domain-containing protein</fullName>
    </recommendedName>
</protein>
<sequence>MKPLRSELISLTSKIGAGRAYLTAAQEAVKPICSELFSLTQSAELVYVRLRSATRDTSDFDVFSSEDSSNHRKEITLVGPESDSYTLSAPFKNLDTDLPWSTVYATLPVDDKAIRAYLHDTNLYNMKTTRWELPVDSSPSRPFPENELYKPFQDIISSILKHFKIGSVHVENTHSQSMMHLEDVYVDSDDEEVNTKTAPDLCIMCTGGMFRPIVEGQSGLSYFQCGSPVEIMTERLMLSTGFDEVTLQVAVYARQCFVHQPNRFYTCAVITTEELFHLLVFDRNGAMRIMRYNLHKDAVMFVRVIIGISLFNSMRLSCLDPNIRFIGDEGNHLQLNLEGFIPADSDDESEGCSYQIVLNEKPFLRKAIRGRGTRCWLGTIFASRVHVIVKDSRRPKDHKPEWELLRKVVGLDGVGQMVAYTTDETTSISKFRAIIVEDLKLAEGEMDRIFTRIILKAYGPPIHYFRTPLQLLYTFRDAVAGHRALWMRNILHRDVGNHNILIGKEDAQTGNRGVLIDLDMAIDITTYVPSTDARVGTRALRSVMTLRPDLRIVPQDHRDDLESFYYILLWICSMFIAPRKLVVKYSLQDLEAPDDETCANFKRYLFERIRRLMSPWFDGTVFLGLLRKLGNLVDGWIRTKLWALDTSDPKFPSVKEIRESVGAADHDLFLKEIDATIEALLNDKNNFGHSEGIDTTSLLDHKFVELNDIDISPPTGSFEIENHAPASNRTNTGKRRDRSFDSDDDELEKDHVRKK</sequence>
<gene>
    <name evidence="3" type="ORF">D9619_006551</name>
</gene>
<evidence type="ECO:0000259" key="2">
    <source>
        <dbReference type="Pfam" id="PF17667"/>
    </source>
</evidence>
<dbReference type="PANTHER" id="PTHR38248:SF2">
    <property type="entry name" value="FUNK1 11"/>
    <property type="match status" value="1"/>
</dbReference>
<dbReference type="Proteomes" id="UP000567179">
    <property type="component" value="Unassembled WGS sequence"/>
</dbReference>
<dbReference type="PANTHER" id="PTHR38248">
    <property type="entry name" value="FUNK1 6"/>
    <property type="match status" value="1"/>
</dbReference>
<reference evidence="3 4" key="1">
    <citation type="journal article" date="2020" name="ISME J.">
        <title>Uncovering the hidden diversity of litter-decomposition mechanisms in mushroom-forming fungi.</title>
        <authorList>
            <person name="Floudas D."/>
            <person name="Bentzer J."/>
            <person name="Ahren D."/>
            <person name="Johansson T."/>
            <person name="Persson P."/>
            <person name="Tunlid A."/>
        </authorList>
    </citation>
    <scope>NUCLEOTIDE SEQUENCE [LARGE SCALE GENOMIC DNA]</scope>
    <source>
        <strain evidence="3 4">CBS 101986</strain>
    </source>
</reference>